<feature type="domain" description="WxL" evidence="2">
    <location>
        <begin position="38"/>
        <end position="207"/>
    </location>
</feature>
<evidence type="ECO:0000313" key="4">
    <source>
        <dbReference type="Proteomes" id="UP000198374"/>
    </source>
</evidence>
<evidence type="ECO:0000313" key="3">
    <source>
        <dbReference type="EMBL" id="GAW98251.1"/>
    </source>
</evidence>
<proteinExistence type="predicted"/>
<dbReference type="InterPro" id="IPR027994">
    <property type="entry name" value="WxL_dom"/>
</dbReference>
<comment type="caution">
    <text evidence="3">The sequence shown here is derived from an EMBL/GenBank/DDBJ whole genome shotgun (WGS) entry which is preliminary data.</text>
</comment>
<dbReference type="OrthoDB" id="2324871at2"/>
<evidence type="ECO:0000256" key="1">
    <source>
        <dbReference type="SAM" id="SignalP"/>
    </source>
</evidence>
<sequence precursor="true">MTSLKKFSTVLMSAGILLGVLAAPVVGHADSQNSPVTANVAQDPKHGSLSITQVPDFTFQSNIVNDGTAAGSADKDLTINDATDSASGWTLSAQLNAFKANKEGALFNISGAYMGLSPKITATGNSTVGTAPTPASATLNGGATNAPIVASALSAEQHKNANGTADGIGEGIGTWNIAFAPTTLHATFPMIAATYSSTITWTLTSGPTSDVAATPTK</sequence>
<accession>A0A1Z5I9G3</accession>
<feature type="chain" id="PRO_5038390892" description="WxL domain-containing protein" evidence="1">
    <location>
        <begin position="23"/>
        <end position="217"/>
    </location>
</feature>
<reference evidence="3 4" key="1">
    <citation type="submission" date="2015-11" db="EMBL/GenBank/DDBJ databases">
        <title>Draft genome sequences of new species of the genus Lactobacillus isolated from orchardgrass silage.</title>
        <authorList>
            <person name="Tohno M."/>
            <person name="Tanizawa Y."/>
            <person name="Arita M."/>
        </authorList>
    </citation>
    <scope>NUCLEOTIDE SEQUENCE [LARGE SCALE GENOMIC DNA]</scope>
    <source>
        <strain evidence="3 4">IWT30</strain>
    </source>
</reference>
<organism evidence="3 4">
    <name type="scientific">Secundilactobacillus mixtipabuli</name>
    <dbReference type="NCBI Taxonomy" id="1435342"/>
    <lineage>
        <taxon>Bacteria</taxon>
        <taxon>Bacillati</taxon>
        <taxon>Bacillota</taxon>
        <taxon>Bacilli</taxon>
        <taxon>Lactobacillales</taxon>
        <taxon>Lactobacillaceae</taxon>
        <taxon>Secundilactobacillus</taxon>
    </lineage>
</organism>
<dbReference type="AlphaFoldDB" id="A0A1Z5I9G3"/>
<dbReference type="RefSeq" id="WP_089108086.1">
    <property type="nucleotide sequence ID" value="NZ_BCMF01000001.1"/>
</dbReference>
<protein>
    <recommendedName>
        <fullName evidence="2">WxL domain-containing protein</fullName>
    </recommendedName>
</protein>
<dbReference type="EMBL" id="BCMF01000001">
    <property type="protein sequence ID" value="GAW98251.1"/>
    <property type="molecule type" value="Genomic_DNA"/>
</dbReference>
<keyword evidence="4" id="KW-1185">Reference proteome</keyword>
<evidence type="ECO:0000259" key="2">
    <source>
        <dbReference type="Pfam" id="PF13731"/>
    </source>
</evidence>
<name>A0A1Z5I9G3_9LACO</name>
<keyword evidence="1" id="KW-0732">Signal</keyword>
<dbReference type="Proteomes" id="UP000198374">
    <property type="component" value="Unassembled WGS sequence"/>
</dbReference>
<feature type="signal peptide" evidence="1">
    <location>
        <begin position="1"/>
        <end position="22"/>
    </location>
</feature>
<dbReference type="Pfam" id="PF13731">
    <property type="entry name" value="WxL"/>
    <property type="match status" value="1"/>
</dbReference>
<gene>
    <name evidence="3" type="ORF">IWT30_00195</name>
</gene>